<proteinExistence type="predicted"/>
<dbReference type="SUPFAM" id="SSF54593">
    <property type="entry name" value="Glyoxalase/Bleomycin resistance protein/Dihydroxybiphenyl dioxygenase"/>
    <property type="match status" value="1"/>
</dbReference>
<dbReference type="InterPro" id="IPR037523">
    <property type="entry name" value="VOC_core"/>
</dbReference>
<dbReference type="RefSeq" id="WP_230494618.1">
    <property type="nucleotide sequence ID" value="NZ_CAKJTG010000001.1"/>
</dbReference>
<dbReference type="InterPro" id="IPR004360">
    <property type="entry name" value="Glyas_Fos-R_dOase_dom"/>
</dbReference>
<keyword evidence="3" id="KW-1185">Reference proteome</keyword>
<gene>
    <name evidence="2" type="ORF">NEOCIP111885_00014</name>
</gene>
<name>A0A9C7G5Z3_9BACI</name>
<dbReference type="PROSITE" id="PS51819">
    <property type="entry name" value="VOC"/>
    <property type="match status" value="1"/>
</dbReference>
<feature type="domain" description="VOC" evidence="1">
    <location>
        <begin position="7"/>
        <end position="121"/>
    </location>
</feature>
<dbReference type="Pfam" id="PF00903">
    <property type="entry name" value="Glyoxalase"/>
    <property type="match status" value="1"/>
</dbReference>
<dbReference type="PANTHER" id="PTHR39175">
    <property type="entry name" value="FAMILY PROTEIN, PUTATIVE (AFU_ORTHOLOGUE AFUA_3G15060)-RELATED"/>
    <property type="match status" value="1"/>
</dbReference>
<protein>
    <recommendedName>
        <fullName evidence="1">VOC domain-containing protein</fullName>
    </recommendedName>
</protein>
<dbReference type="InterPro" id="IPR029068">
    <property type="entry name" value="Glyas_Bleomycin-R_OHBP_Dase"/>
</dbReference>
<evidence type="ECO:0000313" key="3">
    <source>
        <dbReference type="Proteomes" id="UP000789845"/>
    </source>
</evidence>
<dbReference type="Proteomes" id="UP000789845">
    <property type="component" value="Unassembled WGS sequence"/>
</dbReference>
<organism evidence="2 3">
    <name type="scientific">Pseudoneobacillus rhizosphaerae</name>
    <dbReference type="NCBI Taxonomy" id="2880968"/>
    <lineage>
        <taxon>Bacteria</taxon>
        <taxon>Bacillati</taxon>
        <taxon>Bacillota</taxon>
        <taxon>Bacilli</taxon>
        <taxon>Bacillales</taxon>
        <taxon>Bacillaceae</taxon>
        <taxon>Pseudoneobacillus</taxon>
    </lineage>
</organism>
<comment type="caution">
    <text evidence="2">The sequence shown here is derived from an EMBL/GenBank/DDBJ whole genome shotgun (WGS) entry which is preliminary data.</text>
</comment>
<reference evidence="2" key="1">
    <citation type="submission" date="2021-10" db="EMBL/GenBank/DDBJ databases">
        <authorList>
            <person name="Criscuolo A."/>
        </authorList>
    </citation>
    <scope>NUCLEOTIDE SEQUENCE</scope>
    <source>
        <strain evidence="2">CIP111885</strain>
    </source>
</reference>
<sequence>MVFQYVGIDHIQLAAPNGCEVMARKFWGEKIGLTEIEKPESLQGRGGCWFEFGHQQLHIGVEADFQPAKKAHPAFLVKNLEAFQKHLEQNDIKTKEDAPIDGRTRFFISDPFGNRVEFLEYQVK</sequence>
<dbReference type="EMBL" id="CAKJTG010000001">
    <property type="protein sequence ID" value="CAG9606326.1"/>
    <property type="molecule type" value="Genomic_DNA"/>
</dbReference>
<evidence type="ECO:0000313" key="2">
    <source>
        <dbReference type="EMBL" id="CAG9606326.1"/>
    </source>
</evidence>
<accession>A0A9C7G5Z3</accession>
<evidence type="ECO:0000259" key="1">
    <source>
        <dbReference type="PROSITE" id="PS51819"/>
    </source>
</evidence>
<dbReference type="PANTHER" id="PTHR39175:SF1">
    <property type="entry name" value="FAMILY PROTEIN, PUTATIVE (AFU_ORTHOLOGUE AFUA_3G15060)-RELATED"/>
    <property type="match status" value="1"/>
</dbReference>
<dbReference type="AlphaFoldDB" id="A0A9C7G5Z3"/>
<dbReference type="Gene3D" id="3.10.180.10">
    <property type="entry name" value="2,3-Dihydroxybiphenyl 1,2-Dioxygenase, domain 1"/>
    <property type="match status" value="1"/>
</dbReference>